<accession>A0AAW1RMQ7</accession>
<name>A0AAW1RMQ7_9CHLO</name>
<reference evidence="2 3" key="1">
    <citation type="journal article" date="2024" name="Nat. Commun.">
        <title>Phylogenomics reveals the evolutionary origins of lichenization in chlorophyte algae.</title>
        <authorList>
            <person name="Puginier C."/>
            <person name="Libourel C."/>
            <person name="Otte J."/>
            <person name="Skaloud P."/>
            <person name="Haon M."/>
            <person name="Grisel S."/>
            <person name="Petersen M."/>
            <person name="Berrin J.G."/>
            <person name="Delaux P.M."/>
            <person name="Dal Grande F."/>
            <person name="Keller J."/>
        </authorList>
    </citation>
    <scope>NUCLEOTIDE SEQUENCE [LARGE SCALE GENOMIC DNA]</scope>
    <source>
        <strain evidence="2 3">SAG 245.80</strain>
    </source>
</reference>
<organism evidence="2 3">
    <name type="scientific">Elliptochloris bilobata</name>
    <dbReference type="NCBI Taxonomy" id="381761"/>
    <lineage>
        <taxon>Eukaryota</taxon>
        <taxon>Viridiplantae</taxon>
        <taxon>Chlorophyta</taxon>
        <taxon>core chlorophytes</taxon>
        <taxon>Trebouxiophyceae</taxon>
        <taxon>Trebouxiophyceae incertae sedis</taxon>
        <taxon>Elliptochloris clade</taxon>
        <taxon>Elliptochloris</taxon>
    </lineage>
</organism>
<evidence type="ECO:0000313" key="3">
    <source>
        <dbReference type="Proteomes" id="UP001445335"/>
    </source>
</evidence>
<dbReference type="EMBL" id="JALJOU010000030">
    <property type="protein sequence ID" value="KAK9835036.1"/>
    <property type="molecule type" value="Genomic_DNA"/>
</dbReference>
<feature type="region of interest" description="Disordered" evidence="1">
    <location>
        <begin position="215"/>
        <end position="237"/>
    </location>
</feature>
<feature type="compositionally biased region" description="Low complexity" evidence="1">
    <location>
        <begin position="63"/>
        <end position="82"/>
    </location>
</feature>
<protein>
    <submittedName>
        <fullName evidence="2">Uncharacterized protein</fullName>
    </submittedName>
</protein>
<gene>
    <name evidence="2" type="ORF">WJX81_005950</name>
</gene>
<feature type="region of interest" description="Disordered" evidence="1">
    <location>
        <begin position="41"/>
        <end position="82"/>
    </location>
</feature>
<dbReference type="Proteomes" id="UP001445335">
    <property type="component" value="Unassembled WGS sequence"/>
</dbReference>
<evidence type="ECO:0000256" key="1">
    <source>
        <dbReference type="SAM" id="MobiDB-lite"/>
    </source>
</evidence>
<keyword evidence="3" id="KW-1185">Reference proteome</keyword>
<feature type="compositionally biased region" description="Low complexity" evidence="1">
    <location>
        <begin position="41"/>
        <end position="56"/>
    </location>
</feature>
<proteinExistence type="predicted"/>
<comment type="caution">
    <text evidence="2">The sequence shown here is derived from an EMBL/GenBank/DDBJ whole genome shotgun (WGS) entry which is preliminary data.</text>
</comment>
<dbReference type="AlphaFoldDB" id="A0AAW1RMQ7"/>
<evidence type="ECO:0000313" key="2">
    <source>
        <dbReference type="EMBL" id="KAK9835036.1"/>
    </source>
</evidence>
<sequence>MALFCGSLAGAESPDVSGGPPGVYSVHTVFEAARQVGREGGLPAIASSPSPAHAAPAHPPRHAAPALAPAHGHATPGHAAPAPATPPPLPVCSAGKRPVCRFYLRDTVCCNNSMGLTTDRPAVELWLVCSERVGVNASCMRAAFSSPGGARLAVNHTLVPAFNAPVASSFRFMLGAGAAALDATVAVGYGSVPAPTGAAEIGSPATAHAPAAVGHVTHPSTTRPNANRPAHHSAATEPQCNLDLAVPCRDANGTEHRSAAPVPPFAWRFAPTPAGGLYGTAGLDGGAYNATRETPVVNWAWLADTATPGNATAGACEERLLWELPPAFLQGGWPALAVRGYQRSCSLPNTVFSGYAPKPAPGPAPRP</sequence>